<gene>
    <name evidence="2" type="ORF">DW352_11355</name>
</gene>
<dbReference type="OrthoDB" id="9808993at2"/>
<evidence type="ECO:0000259" key="1">
    <source>
        <dbReference type="Pfam" id="PF13223"/>
    </source>
</evidence>
<dbReference type="Pfam" id="PF13223">
    <property type="entry name" value="DUF4031"/>
    <property type="match status" value="1"/>
</dbReference>
<evidence type="ECO:0000313" key="3">
    <source>
        <dbReference type="Proteomes" id="UP000254889"/>
    </source>
</evidence>
<dbReference type="EMBL" id="CP031417">
    <property type="protein sequence ID" value="AXK81055.1"/>
    <property type="molecule type" value="Genomic_DNA"/>
</dbReference>
<sequence length="147" mass="16820">MTVYVDEAIWSWQGRKWCHLLADDIDELHRFARELGLHRISYQGPPKTASPHYDITSFERRRAIVYGAMAVDRTTIVMVLHRLRRQVATSIRHPEVRDTDLGFTRDRHNRAQIGYSRLEGAPRRMTGTDSAAVHPSRLAANAARTSG</sequence>
<proteinExistence type="predicted"/>
<protein>
    <submittedName>
        <fullName evidence="2">DUF4031 domain-containing protein</fullName>
    </submittedName>
</protein>
<evidence type="ECO:0000313" key="2">
    <source>
        <dbReference type="EMBL" id="AXK81055.1"/>
    </source>
</evidence>
<organism evidence="2 3">
    <name type="scientific">Pseudolabrys taiwanensis</name>
    <dbReference type="NCBI Taxonomy" id="331696"/>
    <lineage>
        <taxon>Bacteria</taxon>
        <taxon>Pseudomonadati</taxon>
        <taxon>Pseudomonadota</taxon>
        <taxon>Alphaproteobacteria</taxon>
        <taxon>Hyphomicrobiales</taxon>
        <taxon>Xanthobacteraceae</taxon>
        <taxon>Pseudolabrys</taxon>
    </lineage>
</organism>
<reference evidence="2 3" key="1">
    <citation type="submission" date="2018-07" db="EMBL/GenBank/DDBJ databases">
        <authorList>
            <person name="Quirk P.G."/>
            <person name="Krulwich T.A."/>
        </authorList>
    </citation>
    <scope>NUCLEOTIDE SEQUENCE [LARGE SCALE GENOMIC DNA]</scope>
    <source>
        <strain evidence="2 3">CC-BB4</strain>
    </source>
</reference>
<dbReference type="Proteomes" id="UP000254889">
    <property type="component" value="Chromosome"/>
</dbReference>
<dbReference type="KEGG" id="ptaw:DW352_11355"/>
<keyword evidence="3" id="KW-1185">Reference proteome</keyword>
<feature type="domain" description="DUF4031" evidence="1">
    <location>
        <begin position="3"/>
        <end position="81"/>
    </location>
</feature>
<accession>A0A345ZVV8</accession>
<name>A0A345ZVV8_9HYPH</name>
<dbReference type="RefSeq" id="WP_115691303.1">
    <property type="nucleotide sequence ID" value="NZ_CP031417.1"/>
</dbReference>
<dbReference type="InterPro" id="IPR025109">
    <property type="entry name" value="DUF4031"/>
</dbReference>
<dbReference type="AlphaFoldDB" id="A0A345ZVV8"/>